<comment type="similarity">
    <text evidence="1">Belongs to the STXBP/unc-18/SEC1 family.</text>
</comment>
<sequence>MDIKKTFKQKIISDVLTYNTDWPVLIYDKTCAELLKNLFTKSEFITYNIVMSQFIEENRDQADFPVIYFVKCTSEISKIINSDFINKKYSSFNVCSLCEPENLNNEISCKVVHLNIKAMEERFFLSEIDDLNSVCNILNSYFFVEYTNRNLEKYSKILTDDNNKLGKLILFDRSIDLFTPLLHFYTFQPLLEDINITDMKKIYEEYGNTTLWKDLRHTHLGEMSDLLKSYVKKVRTKPNENIKDLMKAVMDAPETMKTNKGLRLFFDLTEECYAKFDYFDTFANIEQSIVTKEKIKNEKILKILKNQNIEENDRKRIFLLYKLSGHKYTDEEMKDLEFLKDLDIEIGDFKPISYDYKFNYAVSKFEPTISVALREYIKNNKKIIPFYKVEREKKTVQSLRKTNLISVKKEIKGDNIWCIYIKGGVTYEEIKCIYKLSDELGIEFVIGSDKIVRAQDYINK</sequence>
<gene>
    <name evidence="2" type="ORF">VNE69_06067</name>
</gene>
<dbReference type="GeneID" id="90541564"/>
<evidence type="ECO:0000313" key="2">
    <source>
        <dbReference type="EMBL" id="WUR03746.1"/>
    </source>
</evidence>
<dbReference type="AlphaFoldDB" id="A0AAX4JCQ7"/>
<dbReference type="GO" id="GO:0016192">
    <property type="term" value="P:vesicle-mediated transport"/>
    <property type="evidence" value="ECO:0007669"/>
    <property type="project" value="InterPro"/>
</dbReference>
<dbReference type="EMBL" id="CP142731">
    <property type="protein sequence ID" value="WUR03746.1"/>
    <property type="molecule type" value="Genomic_DNA"/>
</dbReference>
<proteinExistence type="inferred from homology"/>
<evidence type="ECO:0000256" key="1">
    <source>
        <dbReference type="ARBA" id="ARBA00009884"/>
    </source>
</evidence>
<dbReference type="Proteomes" id="UP001334084">
    <property type="component" value="Chromosome 6"/>
</dbReference>
<dbReference type="InterPro" id="IPR036045">
    <property type="entry name" value="Sec1-like_sf"/>
</dbReference>
<dbReference type="Gene3D" id="3.40.50.1910">
    <property type="match status" value="1"/>
</dbReference>
<keyword evidence="3" id="KW-1185">Reference proteome</keyword>
<dbReference type="RefSeq" id="XP_065329891.1">
    <property type="nucleotide sequence ID" value="XM_065473819.1"/>
</dbReference>
<dbReference type="InterPro" id="IPR043154">
    <property type="entry name" value="Sec-1-like_dom1"/>
</dbReference>
<reference evidence="2" key="1">
    <citation type="journal article" date="2024" name="BMC Genomics">
        <title>Functional annotation of a divergent genome using sequence and structure-based similarity.</title>
        <authorList>
            <person name="Svedberg D."/>
            <person name="Winiger R.R."/>
            <person name="Berg A."/>
            <person name="Sharma H."/>
            <person name="Tellgren-Roth C."/>
            <person name="Debrunner-Vossbrinck B.A."/>
            <person name="Vossbrinck C.R."/>
            <person name="Barandun J."/>
        </authorList>
    </citation>
    <scope>NUCLEOTIDE SEQUENCE</scope>
    <source>
        <strain evidence="2">Illinois isolate</strain>
    </source>
</reference>
<dbReference type="Gene3D" id="3.90.830.10">
    <property type="entry name" value="Syntaxin Binding Protein 1, Chain A, domain 2"/>
    <property type="match status" value="1"/>
</dbReference>
<dbReference type="Gene3D" id="1.25.40.60">
    <property type="match status" value="1"/>
</dbReference>
<dbReference type="Pfam" id="PF00995">
    <property type="entry name" value="Sec1"/>
    <property type="match status" value="1"/>
</dbReference>
<dbReference type="PIRSF" id="PIRSF005715">
    <property type="entry name" value="VPS45_Sec1"/>
    <property type="match status" value="1"/>
</dbReference>
<dbReference type="InterPro" id="IPR043127">
    <property type="entry name" value="Sec-1-like_dom3a"/>
</dbReference>
<dbReference type="InterPro" id="IPR027482">
    <property type="entry name" value="Sec1-like_dom2"/>
</dbReference>
<accession>A0AAX4JCQ7</accession>
<dbReference type="KEGG" id="vnx:VNE69_06067"/>
<organism evidence="2 3">
    <name type="scientific">Vairimorpha necatrix</name>
    <dbReference type="NCBI Taxonomy" id="6039"/>
    <lineage>
        <taxon>Eukaryota</taxon>
        <taxon>Fungi</taxon>
        <taxon>Fungi incertae sedis</taxon>
        <taxon>Microsporidia</taxon>
        <taxon>Nosematidae</taxon>
        <taxon>Vairimorpha</taxon>
    </lineage>
</organism>
<protein>
    <submittedName>
        <fullName evidence="2">Syntaxin-binding protein</fullName>
    </submittedName>
</protein>
<dbReference type="SUPFAM" id="SSF56815">
    <property type="entry name" value="Sec1/munc18-like (SM) proteins"/>
    <property type="match status" value="1"/>
</dbReference>
<dbReference type="Gene3D" id="3.40.50.2060">
    <property type="match status" value="1"/>
</dbReference>
<name>A0AAX4JCQ7_9MICR</name>
<dbReference type="InterPro" id="IPR001619">
    <property type="entry name" value="Sec1-like"/>
</dbReference>
<dbReference type="PANTHER" id="PTHR11679">
    <property type="entry name" value="VESICLE PROTEIN SORTING-ASSOCIATED"/>
    <property type="match status" value="1"/>
</dbReference>
<evidence type="ECO:0000313" key="3">
    <source>
        <dbReference type="Proteomes" id="UP001334084"/>
    </source>
</evidence>